<dbReference type="GO" id="GO:0030246">
    <property type="term" value="F:carbohydrate binding"/>
    <property type="evidence" value="ECO:0007669"/>
    <property type="project" value="InterPro"/>
</dbReference>
<comment type="caution">
    <text evidence="2">The sequence shown here is derived from an EMBL/GenBank/DDBJ whole genome shotgun (WGS) entry which is preliminary data.</text>
</comment>
<organism evidence="2">
    <name type="scientific">Leucothrix mucor</name>
    <dbReference type="NCBI Taxonomy" id="45248"/>
    <lineage>
        <taxon>Bacteria</taxon>
        <taxon>Pseudomonadati</taxon>
        <taxon>Pseudomonadota</taxon>
        <taxon>Gammaproteobacteria</taxon>
        <taxon>Thiotrichales</taxon>
        <taxon>Thiotrichaceae</taxon>
        <taxon>Leucothrix</taxon>
    </lineage>
</organism>
<proteinExistence type="predicted"/>
<feature type="domain" description="Carbohydrate-binding" evidence="1">
    <location>
        <begin position="680"/>
        <end position="857"/>
    </location>
</feature>
<sequence length="859" mass="97429">MKLMSNPYVLTDLHPITPTKIKIIMPYKLITKLGLALLLITQPAITFAADNNRSPLGINSNEVMDDDASVPFVDVFRASVPFEEARPWLTKGKIKYDADGWPAYIPKNGQVGTRFINKLPAGTVPDGLYTVLYEGKGKITYGNDAKLVRHTPGKDIISIKAGKDRELRGTLIINETDPNNHIRNVRILMPGGICSNNPYKRVHSARSCSRGNFLSFEKHYASIIFNPDYLNYMKDFKVIRFMNMAGITRNPITSWNERNTMSQQTWGGKPTVRGAPLEIMVELANQTGSDPWFCLPHKASNDYIYKFASYVRKHLRPGLKVYIEYTNEAWNTIFTQAHYVKDKGGDLRLDPDRAKAGYKYYSMRSVQIFNIWEKVFGGTQNIVRVMGSWTGYTRMSEMLLTYRDAYKKTDALAIGPYFYPNKKTVRRLRSVNDVFKALYDQKEIYSIPGVVKLISKQAKIADSYGVDLIAYEGGQHLVDWKSRSIHKNPTKLFIQANRDWRMAKAYKDFFRGWKQAGGKLFVNFSAPRTSQWFGSWGTKEYLNQPLSKAPKHRAILQFIKSNHCWWKSCASTQIARMKKPAVNPGTGVFAKVKNGKKSNYAKAGLIEKKSTPMAKKTTVALVKKTPSIKPIIAKVPATLKPPRKVIKTTPAYTPPIVVATHPQSKYRPDAIIKRDTQPGKWNHQSAIQLHNIIGGSLQGKNDLSAVWQAKWDNQYLYIRVDTLDDYFVRDSTAPWGDDSIEVYIDADGSRNASFDRKNDFHFIFRWKDNKVSLSSNSAGHGNMGIQQTMTRSDHGMILEASIPWRSLGVRPSSGHKLGLDIQINDDDNGNQRDTKIAWHSTDDEAWKNPQKFGRLVLGL</sequence>
<dbReference type="EMBL" id="DRMS01000236">
    <property type="protein sequence ID" value="HFC92402.1"/>
    <property type="molecule type" value="Genomic_DNA"/>
</dbReference>
<dbReference type="Gene3D" id="2.60.40.1190">
    <property type="match status" value="1"/>
</dbReference>
<reference evidence="2" key="1">
    <citation type="journal article" date="2020" name="mSystems">
        <title>Genome- and Community-Level Interaction Insights into Carbon Utilization and Element Cycling Functions of Hydrothermarchaeota in Hydrothermal Sediment.</title>
        <authorList>
            <person name="Zhou Z."/>
            <person name="Liu Y."/>
            <person name="Xu W."/>
            <person name="Pan J."/>
            <person name="Luo Z.H."/>
            <person name="Li M."/>
        </authorList>
    </citation>
    <scope>NUCLEOTIDE SEQUENCE [LARGE SCALE GENOMIC DNA]</scope>
    <source>
        <strain evidence="2">HyVt-493</strain>
    </source>
</reference>
<gene>
    <name evidence="2" type="ORF">ENJ51_06265</name>
</gene>
<accession>A0A7V2T0K4</accession>
<dbReference type="InterPro" id="IPR010502">
    <property type="entry name" value="Carb-bd_dom_fam9"/>
</dbReference>
<dbReference type="AlphaFoldDB" id="A0A7V2T0K4"/>
<dbReference type="GO" id="GO:0016052">
    <property type="term" value="P:carbohydrate catabolic process"/>
    <property type="evidence" value="ECO:0007669"/>
    <property type="project" value="InterPro"/>
</dbReference>
<evidence type="ECO:0000259" key="1">
    <source>
        <dbReference type="Pfam" id="PF06452"/>
    </source>
</evidence>
<dbReference type="Proteomes" id="UP000885750">
    <property type="component" value="Unassembled WGS sequence"/>
</dbReference>
<dbReference type="SUPFAM" id="SSF49344">
    <property type="entry name" value="CBD9-like"/>
    <property type="match status" value="1"/>
</dbReference>
<name>A0A7V2T0K4_LEUMU</name>
<dbReference type="CDD" id="cd09619">
    <property type="entry name" value="CBM9_like_4"/>
    <property type="match status" value="1"/>
</dbReference>
<dbReference type="Pfam" id="PF06452">
    <property type="entry name" value="CBM9_1"/>
    <property type="match status" value="1"/>
</dbReference>
<dbReference type="GO" id="GO:0004553">
    <property type="term" value="F:hydrolase activity, hydrolyzing O-glycosyl compounds"/>
    <property type="evidence" value="ECO:0007669"/>
    <property type="project" value="InterPro"/>
</dbReference>
<protein>
    <recommendedName>
        <fullName evidence="1">Carbohydrate-binding domain-containing protein</fullName>
    </recommendedName>
</protein>
<evidence type="ECO:0000313" key="2">
    <source>
        <dbReference type="EMBL" id="HFC92402.1"/>
    </source>
</evidence>